<sequence length="421" mass="47186">MSDYVPRETLINILTRLPAKTLLRFRCICKSWLSLLSSPDFTSAHLRTAAAKPPVLLLRGYSLTGLTPRYKELYSLRSDDADFTSLLDLHCPFKTRAVNFFRVVGSCNGLICLSDDLLGYTYTVILWNPAIRRNLTLPMPNICFEDYGPYMFSLGFGFDPKTNDHKVVRIVYLEGSGRVKGWVVPPKVEVYALSTGVWKTIKGSKIGYHMVEVFWSRAFANCGVHWTAYSGGKSTGYCNVVLVFDMGSEVFREVKLPEKLVGASPLDLAVTGFFFLKDTISIFQYDKRGPYCCKGFTVWVMKEYGVEESWSRLFTGSLNGDVSTVLGFRKSGEVVVEKWDGTLVSCQPGKIKKMRIRGGKESFYLGTYAESLILLDEGKCVQMDDNGSSDEVDYAGNAFVVRSLEKNSLRHHLFAATALNP</sequence>
<name>A0ACC0M188_RHOML</name>
<proteinExistence type="predicted"/>
<accession>A0ACC0M188</accession>
<evidence type="ECO:0000313" key="1">
    <source>
        <dbReference type="EMBL" id="KAI8534306.1"/>
    </source>
</evidence>
<dbReference type="EMBL" id="CM046397">
    <property type="protein sequence ID" value="KAI8534306.1"/>
    <property type="molecule type" value="Genomic_DNA"/>
</dbReference>
<comment type="caution">
    <text evidence="1">The sequence shown here is derived from an EMBL/GenBank/DDBJ whole genome shotgun (WGS) entry which is preliminary data.</text>
</comment>
<gene>
    <name evidence="1" type="ORF">RHMOL_Rhmol10G0080100</name>
</gene>
<keyword evidence="2" id="KW-1185">Reference proteome</keyword>
<dbReference type="Proteomes" id="UP001062846">
    <property type="component" value="Chromosome 10"/>
</dbReference>
<organism evidence="1 2">
    <name type="scientific">Rhododendron molle</name>
    <name type="common">Chinese azalea</name>
    <name type="synonym">Azalea mollis</name>
    <dbReference type="NCBI Taxonomy" id="49168"/>
    <lineage>
        <taxon>Eukaryota</taxon>
        <taxon>Viridiplantae</taxon>
        <taxon>Streptophyta</taxon>
        <taxon>Embryophyta</taxon>
        <taxon>Tracheophyta</taxon>
        <taxon>Spermatophyta</taxon>
        <taxon>Magnoliopsida</taxon>
        <taxon>eudicotyledons</taxon>
        <taxon>Gunneridae</taxon>
        <taxon>Pentapetalae</taxon>
        <taxon>asterids</taxon>
        <taxon>Ericales</taxon>
        <taxon>Ericaceae</taxon>
        <taxon>Ericoideae</taxon>
        <taxon>Rhodoreae</taxon>
        <taxon>Rhododendron</taxon>
    </lineage>
</organism>
<evidence type="ECO:0000313" key="2">
    <source>
        <dbReference type="Proteomes" id="UP001062846"/>
    </source>
</evidence>
<protein>
    <submittedName>
        <fullName evidence="1">Uncharacterized protein</fullName>
    </submittedName>
</protein>
<reference evidence="1" key="1">
    <citation type="submission" date="2022-02" db="EMBL/GenBank/DDBJ databases">
        <title>Plant Genome Project.</title>
        <authorList>
            <person name="Zhang R.-G."/>
        </authorList>
    </citation>
    <scope>NUCLEOTIDE SEQUENCE</scope>
    <source>
        <strain evidence="1">AT1</strain>
    </source>
</reference>